<evidence type="ECO:0000259" key="2">
    <source>
        <dbReference type="PROSITE" id="PS51253"/>
    </source>
</evidence>
<proteinExistence type="predicted"/>
<evidence type="ECO:0000313" key="3">
    <source>
        <dbReference type="EMBL" id="KAH9632257.1"/>
    </source>
</evidence>
<evidence type="ECO:0000256" key="1">
    <source>
        <dbReference type="ARBA" id="ARBA00023125"/>
    </source>
</evidence>
<keyword evidence="1" id="KW-0238">DNA-binding</keyword>
<dbReference type="PROSITE" id="PS51253">
    <property type="entry name" value="HTH_CENPB"/>
    <property type="match status" value="1"/>
</dbReference>
<dbReference type="Pfam" id="PF03221">
    <property type="entry name" value="HTH_Tnp_Tc5"/>
    <property type="match status" value="1"/>
</dbReference>
<gene>
    <name evidence="3" type="ORF">HF086_002892</name>
</gene>
<feature type="domain" description="HTH CENPB-type" evidence="2">
    <location>
        <begin position="58"/>
        <end position="133"/>
    </location>
</feature>
<sequence>MSSSDRKKKKEKRTYIEDLKKALFEIREKNKSIRQMQRICYSQDHNIGQNQCRPDGLKIPGAEPALGVDGEKKVVEWLLNISKSGFPVKKQELLDTVQKIIRDGEFKNNFKDDRPGQKWFKKFLVRNKEITLKNAEGIDKARAQVTEQSIRLWFRELEEYLDSIH</sequence>
<dbReference type="EMBL" id="JACEFF010000719">
    <property type="protein sequence ID" value="KAH9632257.1"/>
    <property type="molecule type" value="Genomic_DNA"/>
</dbReference>
<dbReference type="AlphaFoldDB" id="A0A922M9D8"/>
<dbReference type="Proteomes" id="UP000814243">
    <property type="component" value="Unassembled WGS sequence"/>
</dbReference>
<organism evidence="3 4">
    <name type="scientific">Spodoptera exigua</name>
    <name type="common">Beet armyworm</name>
    <name type="synonym">Noctua fulgens</name>
    <dbReference type="NCBI Taxonomy" id="7107"/>
    <lineage>
        <taxon>Eukaryota</taxon>
        <taxon>Metazoa</taxon>
        <taxon>Ecdysozoa</taxon>
        <taxon>Arthropoda</taxon>
        <taxon>Hexapoda</taxon>
        <taxon>Insecta</taxon>
        <taxon>Pterygota</taxon>
        <taxon>Neoptera</taxon>
        <taxon>Endopterygota</taxon>
        <taxon>Lepidoptera</taxon>
        <taxon>Glossata</taxon>
        <taxon>Ditrysia</taxon>
        <taxon>Noctuoidea</taxon>
        <taxon>Noctuidae</taxon>
        <taxon>Amphipyrinae</taxon>
        <taxon>Spodoptera</taxon>
    </lineage>
</organism>
<protein>
    <recommendedName>
        <fullName evidence="2">HTH CENPB-type domain-containing protein</fullName>
    </recommendedName>
</protein>
<dbReference type="InterPro" id="IPR006600">
    <property type="entry name" value="HTH_CenpB_DNA-bd_dom"/>
</dbReference>
<comment type="caution">
    <text evidence="3">The sequence shown here is derived from an EMBL/GenBank/DDBJ whole genome shotgun (WGS) entry which is preliminary data.</text>
</comment>
<name>A0A922M9D8_SPOEX</name>
<evidence type="ECO:0000313" key="4">
    <source>
        <dbReference type="Proteomes" id="UP000814243"/>
    </source>
</evidence>
<reference evidence="3" key="1">
    <citation type="journal article" date="2021" name="G3 (Bethesda)">
        <title>Genome and transcriptome analysis of the beet armyworm Spodoptera exigua reveals targets for pest control. .</title>
        <authorList>
            <person name="Simon S."/>
            <person name="Breeschoten T."/>
            <person name="Jansen H.J."/>
            <person name="Dirks R.P."/>
            <person name="Schranz M.E."/>
            <person name="Ros V.I.D."/>
        </authorList>
    </citation>
    <scope>NUCLEOTIDE SEQUENCE</scope>
    <source>
        <strain evidence="3">TB_SE_WUR_2020</strain>
    </source>
</reference>
<accession>A0A922M9D8</accession>
<dbReference type="GO" id="GO:0003677">
    <property type="term" value="F:DNA binding"/>
    <property type="evidence" value="ECO:0007669"/>
    <property type="project" value="UniProtKB-KW"/>
</dbReference>